<dbReference type="InterPro" id="IPR046347">
    <property type="entry name" value="bZIP_sf"/>
</dbReference>
<dbReference type="SUPFAM" id="SSF57959">
    <property type="entry name" value="Leucine zipper domain"/>
    <property type="match status" value="1"/>
</dbReference>
<protein>
    <recommendedName>
        <fullName evidence="5">BZIP domain-containing protein</fullName>
    </recommendedName>
</protein>
<feature type="region of interest" description="Disordered" evidence="4">
    <location>
        <begin position="51"/>
        <end position="84"/>
    </location>
</feature>
<dbReference type="GO" id="GO:0045893">
    <property type="term" value="P:positive regulation of DNA-templated transcription"/>
    <property type="evidence" value="ECO:0007669"/>
    <property type="project" value="InterPro"/>
</dbReference>
<dbReference type="SMART" id="SM00338">
    <property type="entry name" value="BRLZ"/>
    <property type="match status" value="1"/>
</dbReference>
<feature type="compositionally biased region" description="Basic residues" evidence="4">
    <location>
        <begin position="15"/>
        <end position="24"/>
    </location>
</feature>
<dbReference type="OMA" id="LTIHIIC"/>
<keyword evidence="3" id="KW-0539">Nucleus</keyword>
<dbReference type="EnsemblPlants" id="Kaladp0003s0089.1.v1.1">
    <property type="protein sequence ID" value="Kaladp0003s0089.1.v1.1"/>
    <property type="gene ID" value="Kaladp0003s0089.v1.1"/>
</dbReference>
<comment type="subcellular location">
    <subcellularLocation>
        <location evidence="1">Nucleus</location>
    </subcellularLocation>
</comment>
<dbReference type="PROSITE" id="PS00036">
    <property type="entry name" value="BZIP_BASIC"/>
    <property type="match status" value="1"/>
</dbReference>
<dbReference type="Proteomes" id="UP000594263">
    <property type="component" value="Unplaced"/>
</dbReference>
<sequence>MEEVWKDITTLSSSSHHHLPATGAAHHHSSLHEFLASPVVYPPTQTCDPGLPSWSASQASKPRFRKLDDHHGRPSHSQQLCGGCPCSQSSPTPSSVFASSLFPPLCPQKRESEDDNACGDRRYKRKMKNRESATRSRARRQAYTNELEIEIAHLKEENALLRRQQKEICSAAAAAAAVAHQPKKSTLIRTLSAPF</sequence>
<accession>A0A7N0R9W7</accession>
<proteinExistence type="predicted"/>
<evidence type="ECO:0000256" key="3">
    <source>
        <dbReference type="ARBA" id="ARBA00023242"/>
    </source>
</evidence>
<dbReference type="InterPro" id="IPR004827">
    <property type="entry name" value="bZIP"/>
</dbReference>
<dbReference type="Pfam" id="PF00170">
    <property type="entry name" value="bZIP_1"/>
    <property type="match status" value="1"/>
</dbReference>
<feature type="region of interest" description="Disordered" evidence="4">
    <location>
        <begin position="108"/>
        <end position="140"/>
    </location>
</feature>
<evidence type="ECO:0000256" key="2">
    <source>
        <dbReference type="ARBA" id="ARBA00023125"/>
    </source>
</evidence>
<evidence type="ECO:0000256" key="4">
    <source>
        <dbReference type="SAM" id="MobiDB-lite"/>
    </source>
</evidence>
<reference evidence="6" key="1">
    <citation type="submission" date="2021-01" db="UniProtKB">
        <authorList>
            <consortium name="EnsemblPlants"/>
        </authorList>
    </citation>
    <scope>IDENTIFICATION</scope>
</reference>
<dbReference type="PANTHER" id="PTHR22952">
    <property type="entry name" value="CAMP-RESPONSE ELEMENT BINDING PROTEIN-RELATED"/>
    <property type="match status" value="1"/>
</dbReference>
<dbReference type="InterPro" id="IPR043452">
    <property type="entry name" value="BZIP46-like"/>
</dbReference>
<dbReference type="CDD" id="cd14707">
    <property type="entry name" value="bZIP_plant_BZIP46"/>
    <property type="match status" value="1"/>
</dbReference>
<dbReference type="PROSITE" id="PS50217">
    <property type="entry name" value="BZIP"/>
    <property type="match status" value="1"/>
</dbReference>
<evidence type="ECO:0000313" key="7">
    <source>
        <dbReference type="Proteomes" id="UP000594263"/>
    </source>
</evidence>
<dbReference type="GO" id="GO:0003677">
    <property type="term" value="F:DNA binding"/>
    <property type="evidence" value="ECO:0007669"/>
    <property type="project" value="UniProtKB-KW"/>
</dbReference>
<feature type="region of interest" description="Disordered" evidence="4">
    <location>
        <begin position="1"/>
        <end position="24"/>
    </location>
</feature>
<keyword evidence="2" id="KW-0238">DNA-binding</keyword>
<organism evidence="6 7">
    <name type="scientific">Kalanchoe fedtschenkoi</name>
    <name type="common">Lavender scallops</name>
    <name type="synonym">South American air plant</name>
    <dbReference type="NCBI Taxonomy" id="63787"/>
    <lineage>
        <taxon>Eukaryota</taxon>
        <taxon>Viridiplantae</taxon>
        <taxon>Streptophyta</taxon>
        <taxon>Embryophyta</taxon>
        <taxon>Tracheophyta</taxon>
        <taxon>Spermatophyta</taxon>
        <taxon>Magnoliopsida</taxon>
        <taxon>eudicotyledons</taxon>
        <taxon>Gunneridae</taxon>
        <taxon>Pentapetalae</taxon>
        <taxon>Saxifragales</taxon>
        <taxon>Crassulaceae</taxon>
        <taxon>Kalanchoe</taxon>
    </lineage>
</organism>
<dbReference type="Gene3D" id="1.20.5.170">
    <property type="match status" value="1"/>
</dbReference>
<dbReference type="AlphaFoldDB" id="A0A7N0R9W7"/>
<evidence type="ECO:0000256" key="1">
    <source>
        <dbReference type="ARBA" id="ARBA00004123"/>
    </source>
</evidence>
<feature type="domain" description="BZIP" evidence="5">
    <location>
        <begin position="119"/>
        <end position="168"/>
    </location>
</feature>
<evidence type="ECO:0000259" key="5">
    <source>
        <dbReference type="PROSITE" id="PS50217"/>
    </source>
</evidence>
<dbReference type="PANTHER" id="PTHR22952:SF433">
    <property type="entry name" value="PROTEIN FD"/>
    <property type="match status" value="1"/>
</dbReference>
<evidence type="ECO:0000313" key="6">
    <source>
        <dbReference type="EnsemblPlants" id="Kaladp0003s0089.1.v1.1"/>
    </source>
</evidence>
<dbReference type="GO" id="GO:0003700">
    <property type="term" value="F:DNA-binding transcription factor activity"/>
    <property type="evidence" value="ECO:0007669"/>
    <property type="project" value="InterPro"/>
</dbReference>
<dbReference type="GO" id="GO:0005634">
    <property type="term" value="C:nucleus"/>
    <property type="evidence" value="ECO:0007669"/>
    <property type="project" value="UniProtKB-SubCell"/>
</dbReference>
<name>A0A7N0R9W7_KALFE</name>
<dbReference type="Gramene" id="Kaladp0003s0089.1.v1.1">
    <property type="protein sequence ID" value="Kaladp0003s0089.1.v1.1"/>
    <property type="gene ID" value="Kaladp0003s0089.v1.1"/>
</dbReference>
<keyword evidence="7" id="KW-1185">Reference proteome</keyword>